<dbReference type="EMBL" id="GBHO01020802">
    <property type="protein sequence ID" value="JAG22802.1"/>
    <property type="molecule type" value="Transcribed_RNA"/>
</dbReference>
<feature type="non-terminal residue" evidence="2">
    <location>
        <position position="258"/>
    </location>
</feature>
<keyword evidence="2" id="KW-0808">Transferase</keyword>
<evidence type="ECO:0000313" key="2">
    <source>
        <dbReference type="EMBL" id="JAG22802.1"/>
    </source>
</evidence>
<reference evidence="2" key="1">
    <citation type="journal article" date="2014" name="PLoS ONE">
        <title>Transcriptome-Based Identification of ABC Transporters in the Western Tarnished Plant Bug Lygus hesperus.</title>
        <authorList>
            <person name="Hull J.J."/>
            <person name="Chaney K."/>
            <person name="Geib S.M."/>
            <person name="Fabrick J.A."/>
            <person name="Brent C.S."/>
            <person name="Walsh D."/>
            <person name="Lavine L.C."/>
        </authorList>
    </citation>
    <scope>NUCLEOTIDE SEQUENCE</scope>
</reference>
<protein>
    <submittedName>
        <fullName evidence="2">Putative RNA-directed DNA polymerase from transposon X-element</fullName>
    </submittedName>
</protein>
<dbReference type="GO" id="GO:0003964">
    <property type="term" value="F:RNA-directed DNA polymerase activity"/>
    <property type="evidence" value="ECO:0007669"/>
    <property type="project" value="UniProtKB-KW"/>
</dbReference>
<keyword evidence="2" id="KW-0695">RNA-directed DNA polymerase</keyword>
<evidence type="ECO:0000259" key="1">
    <source>
        <dbReference type="PROSITE" id="PS50878"/>
    </source>
</evidence>
<dbReference type="InterPro" id="IPR000477">
    <property type="entry name" value="RT_dom"/>
</dbReference>
<dbReference type="PROSITE" id="PS50878">
    <property type="entry name" value="RT_POL"/>
    <property type="match status" value="1"/>
</dbReference>
<accession>A0A0A9XPY0</accession>
<dbReference type="PANTHER" id="PTHR33332">
    <property type="entry name" value="REVERSE TRANSCRIPTASE DOMAIN-CONTAINING PROTEIN"/>
    <property type="match status" value="1"/>
</dbReference>
<sequence>MERLGITDNVLSWFQSYLKDRRQIVKVNGVGSDEVHLGSYSVPQGTVLGPITFIIYVNDIMDLSIPGRVLLFADDTVLYCSADSWELVHQKAETGINILSKWMSRNKLTLNADKTKFVPFTINTRNPPEIQPITIHNRGCTGLLCTTTCKAMPPSQCAKYLGIEFETDMKFKKQIQSTNGKLRKVLYVLSRLVPILNKTLLRRVYFALVESILTYCLPVWSSTYATNLEPIVKTQKSLIRKISKSSWLAHSGQLFVNL</sequence>
<dbReference type="InterPro" id="IPR043502">
    <property type="entry name" value="DNA/RNA_pol_sf"/>
</dbReference>
<dbReference type="Pfam" id="PF00078">
    <property type="entry name" value="RVT_1"/>
    <property type="match status" value="1"/>
</dbReference>
<gene>
    <name evidence="2" type="ORF">CM83_8852</name>
</gene>
<organism evidence="2">
    <name type="scientific">Lygus hesperus</name>
    <name type="common">Western plant bug</name>
    <dbReference type="NCBI Taxonomy" id="30085"/>
    <lineage>
        <taxon>Eukaryota</taxon>
        <taxon>Metazoa</taxon>
        <taxon>Ecdysozoa</taxon>
        <taxon>Arthropoda</taxon>
        <taxon>Hexapoda</taxon>
        <taxon>Insecta</taxon>
        <taxon>Pterygota</taxon>
        <taxon>Neoptera</taxon>
        <taxon>Paraneoptera</taxon>
        <taxon>Hemiptera</taxon>
        <taxon>Heteroptera</taxon>
        <taxon>Panheteroptera</taxon>
        <taxon>Cimicomorpha</taxon>
        <taxon>Miridae</taxon>
        <taxon>Mirini</taxon>
        <taxon>Lygus</taxon>
    </lineage>
</organism>
<reference evidence="2" key="2">
    <citation type="submission" date="2014-07" db="EMBL/GenBank/DDBJ databases">
        <authorList>
            <person name="Hull J."/>
        </authorList>
    </citation>
    <scope>NUCLEOTIDE SEQUENCE</scope>
</reference>
<name>A0A0A9XPY0_LYGHE</name>
<dbReference type="AlphaFoldDB" id="A0A0A9XPY0"/>
<keyword evidence="2" id="KW-0548">Nucleotidyltransferase</keyword>
<proteinExistence type="predicted"/>
<dbReference type="SUPFAM" id="SSF56672">
    <property type="entry name" value="DNA/RNA polymerases"/>
    <property type="match status" value="1"/>
</dbReference>
<feature type="domain" description="Reverse transcriptase" evidence="1">
    <location>
        <begin position="1"/>
        <end position="165"/>
    </location>
</feature>